<dbReference type="Pfam" id="PF01464">
    <property type="entry name" value="SLT"/>
    <property type="match status" value="1"/>
</dbReference>
<evidence type="ECO:0000256" key="2">
    <source>
        <dbReference type="ARBA" id="ARBA00009387"/>
    </source>
</evidence>
<dbReference type="RefSeq" id="WP_154385802.1">
    <property type="nucleotide sequence ID" value="NZ_JACJHY010000020.1"/>
</dbReference>
<evidence type="ECO:0000259" key="4">
    <source>
        <dbReference type="Pfam" id="PF01464"/>
    </source>
</evidence>
<dbReference type="InterPro" id="IPR023346">
    <property type="entry name" value="Lysozyme-like_dom_sf"/>
</dbReference>
<dbReference type="PANTHER" id="PTHR37423:SF2">
    <property type="entry name" value="MEMBRANE-BOUND LYTIC MUREIN TRANSGLYCOSYLASE C"/>
    <property type="match status" value="1"/>
</dbReference>
<evidence type="ECO:0000256" key="1">
    <source>
        <dbReference type="ARBA" id="ARBA00007734"/>
    </source>
</evidence>
<sequence length="270" mass="29102">MMMLSACVILALSASVVCAEPAAHHERPAHSNTKTSSADPWSAHIREAAKRFAMPERLLRAVMHVESVGDVHAVSSKGAIGLMQIMPPTWQELRTKYRLGDDPYQPRDNILAGAAYLREMLNRFGRNGFLAAYNAGPGRYEEHLATGRPLPRETIEYVRKLAPLISGTIPVPPRARQTAGKASPVGSAVFAHTGDIRNVAASHGDRDADVETEAMFTAIHSPRVPPPIGDAVTDLTAFEPLSGNAFRRDAIAPRPAADGLFVQRSSAASQ</sequence>
<dbReference type="Proteomes" id="UP000587524">
    <property type="component" value="Unassembled WGS sequence"/>
</dbReference>
<dbReference type="PANTHER" id="PTHR37423">
    <property type="entry name" value="SOLUBLE LYTIC MUREIN TRANSGLYCOSYLASE-RELATED"/>
    <property type="match status" value="1"/>
</dbReference>
<evidence type="ECO:0000256" key="3">
    <source>
        <dbReference type="SAM" id="SignalP"/>
    </source>
</evidence>
<dbReference type="CDD" id="cd00254">
    <property type="entry name" value="LT-like"/>
    <property type="match status" value="1"/>
</dbReference>
<feature type="domain" description="Transglycosylase SLT" evidence="4">
    <location>
        <begin position="45"/>
        <end position="144"/>
    </location>
</feature>
<dbReference type="SUPFAM" id="SSF53955">
    <property type="entry name" value="Lysozyme-like"/>
    <property type="match status" value="1"/>
</dbReference>
<dbReference type="InterPro" id="IPR008258">
    <property type="entry name" value="Transglycosylase_SLT_dom_1"/>
</dbReference>
<gene>
    <name evidence="5" type="ORF">HNQ97_004071</name>
</gene>
<dbReference type="Gene3D" id="1.10.530.10">
    <property type="match status" value="1"/>
</dbReference>
<proteinExistence type="inferred from homology"/>
<keyword evidence="6" id="KW-1185">Reference proteome</keyword>
<feature type="chain" id="PRO_5045596159" description="Transglycosylase SLT domain-containing protein" evidence="3">
    <location>
        <begin position="20"/>
        <end position="270"/>
    </location>
</feature>
<dbReference type="EMBL" id="JACJHZ010000020">
    <property type="protein sequence ID" value="MBA9022061.1"/>
    <property type="molecule type" value="Genomic_DNA"/>
</dbReference>
<keyword evidence="3" id="KW-0732">Signal</keyword>
<comment type="similarity">
    <text evidence="2">Belongs to the virb1 family.</text>
</comment>
<protein>
    <recommendedName>
        <fullName evidence="4">Transglycosylase SLT domain-containing protein</fullName>
    </recommendedName>
</protein>
<evidence type="ECO:0000313" key="6">
    <source>
        <dbReference type="Proteomes" id="UP000587524"/>
    </source>
</evidence>
<reference evidence="5 6" key="1">
    <citation type="submission" date="2020-08" db="EMBL/GenBank/DDBJ databases">
        <title>Genomic Encyclopedia of Type Strains, Phase IV (KMG-IV): sequencing the most valuable type-strain genomes for metagenomic binning, comparative biology and taxonomic classification.</title>
        <authorList>
            <person name="Goeker M."/>
        </authorList>
    </citation>
    <scope>NUCLEOTIDE SEQUENCE [LARGE SCALE GENOMIC DNA]</scope>
    <source>
        <strain evidence="5 6">DSM 17455</strain>
    </source>
</reference>
<accession>A0ABR6CB02</accession>
<evidence type="ECO:0000313" key="5">
    <source>
        <dbReference type="EMBL" id="MBA9022061.1"/>
    </source>
</evidence>
<organism evidence="5 6">
    <name type="scientific">Aminobacter ciceronei</name>
    <dbReference type="NCBI Taxonomy" id="150723"/>
    <lineage>
        <taxon>Bacteria</taxon>
        <taxon>Pseudomonadati</taxon>
        <taxon>Pseudomonadota</taxon>
        <taxon>Alphaproteobacteria</taxon>
        <taxon>Hyphomicrobiales</taxon>
        <taxon>Phyllobacteriaceae</taxon>
        <taxon>Aminobacter</taxon>
    </lineage>
</organism>
<name>A0ABR6CB02_9HYPH</name>
<feature type="signal peptide" evidence="3">
    <location>
        <begin position="1"/>
        <end position="19"/>
    </location>
</feature>
<comment type="similarity">
    <text evidence="1">Belongs to the transglycosylase Slt family.</text>
</comment>
<comment type="caution">
    <text evidence="5">The sequence shown here is derived from an EMBL/GenBank/DDBJ whole genome shotgun (WGS) entry which is preliminary data.</text>
</comment>